<dbReference type="InterPro" id="IPR017956">
    <property type="entry name" value="AT_hook_DNA-bd_motif"/>
</dbReference>
<feature type="compositionally biased region" description="Polar residues" evidence="1">
    <location>
        <begin position="345"/>
        <end position="354"/>
    </location>
</feature>
<feature type="compositionally biased region" description="Acidic residues" evidence="1">
    <location>
        <begin position="143"/>
        <end position="157"/>
    </location>
</feature>
<feature type="compositionally biased region" description="Low complexity" evidence="1">
    <location>
        <begin position="194"/>
        <end position="212"/>
    </location>
</feature>
<dbReference type="AlphaFoldDB" id="A0A517LL35"/>
<name>A0A517LL35_9PEZI</name>
<gene>
    <name evidence="2" type="ORF">FKW77_003147</name>
</gene>
<dbReference type="Pfam" id="PF02178">
    <property type="entry name" value="AT_hook"/>
    <property type="match status" value="5"/>
</dbReference>
<evidence type="ECO:0000313" key="2">
    <source>
        <dbReference type="EMBL" id="QDS76360.1"/>
    </source>
</evidence>
<dbReference type="EMBL" id="CP042199">
    <property type="protein sequence ID" value="QDS76360.1"/>
    <property type="molecule type" value="Genomic_DNA"/>
</dbReference>
<dbReference type="SMART" id="SM00384">
    <property type="entry name" value="AT_hook"/>
    <property type="match status" value="5"/>
</dbReference>
<evidence type="ECO:0000313" key="3">
    <source>
        <dbReference type="Proteomes" id="UP000316270"/>
    </source>
</evidence>
<dbReference type="GO" id="GO:0003677">
    <property type="term" value="F:DNA binding"/>
    <property type="evidence" value="ECO:0007669"/>
    <property type="project" value="InterPro"/>
</dbReference>
<accession>A0A517LL35</accession>
<feature type="compositionally biased region" description="Polar residues" evidence="1">
    <location>
        <begin position="8"/>
        <end position="37"/>
    </location>
</feature>
<sequence>MPLFSIFAPTSTSATSQTLQNTATPQPAESISASMTDESFEGDDIERASSSPLSSLPSPKAAQPLKDAAKKRGRPKKIRSSPQLPPLKNSAIAVRGRGRPKKVASSPQKPAAMAQHEERRHVSTKGADAEGSPSAPFQHPFDSNDDDDGEEDDDENDGERALDLLQQAAAAVKDSPMEAIVVKSKRGRPRGAASSKKNLNTTPTSKTTRPPRGAAAESAKRTSASYALTSDPVADDSGVETRVTPVKIAVRGAKQANPDDEAEDAAPPAAKRGRPPKNHVDEQPKAGRARVVQDTYEPITVGADEISFTEDFEQPPPKRKRGRPSKDDGATGPSKARGGRPKQTAVDTNVMSSLSPDQLVLRGFSFGMKKVTTGGVEKSVFEGEFTFRPHGDEEESTATHQIETLEGGGFTMRLHGELS</sequence>
<dbReference type="OrthoDB" id="10567749at2759"/>
<feature type="compositionally biased region" description="Low complexity" evidence="1">
    <location>
        <begin position="49"/>
        <end position="59"/>
    </location>
</feature>
<protein>
    <submittedName>
        <fullName evidence="2">Uncharacterized protein</fullName>
    </submittedName>
</protein>
<feature type="compositionally biased region" description="Basic residues" evidence="1">
    <location>
        <begin position="69"/>
        <end position="79"/>
    </location>
</feature>
<proteinExistence type="predicted"/>
<dbReference type="Proteomes" id="UP000316270">
    <property type="component" value="Chromosome 15"/>
</dbReference>
<feature type="region of interest" description="Disordered" evidence="1">
    <location>
        <begin position="1"/>
        <end position="354"/>
    </location>
</feature>
<reference evidence="2 3" key="1">
    <citation type="submission" date="2019-07" db="EMBL/GenBank/DDBJ databases">
        <title>Finished genome of Venturia effusa.</title>
        <authorList>
            <person name="Young C.A."/>
            <person name="Cox M.P."/>
            <person name="Ganley A.R.D."/>
            <person name="David W.J."/>
        </authorList>
    </citation>
    <scope>NUCLEOTIDE SEQUENCE [LARGE SCALE GENOMIC DNA]</scope>
    <source>
        <strain evidence="3">albino</strain>
    </source>
</reference>
<evidence type="ECO:0000256" key="1">
    <source>
        <dbReference type="SAM" id="MobiDB-lite"/>
    </source>
</evidence>
<dbReference type="PRINTS" id="PR00929">
    <property type="entry name" value="ATHOOK"/>
</dbReference>
<organism evidence="2 3">
    <name type="scientific">Venturia effusa</name>
    <dbReference type="NCBI Taxonomy" id="50376"/>
    <lineage>
        <taxon>Eukaryota</taxon>
        <taxon>Fungi</taxon>
        <taxon>Dikarya</taxon>
        <taxon>Ascomycota</taxon>
        <taxon>Pezizomycotina</taxon>
        <taxon>Dothideomycetes</taxon>
        <taxon>Pleosporomycetidae</taxon>
        <taxon>Venturiales</taxon>
        <taxon>Venturiaceae</taxon>
        <taxon>Venturia</taxon>
    </lineage>
</organism>
<keyword evidence="3" id="KW-1185">Reference proteome</keyword>